<dbReference type="Pfam" id="PF00578">
    <property type="entry name" value="AhpC-TSA"/>
    <property type="match status" value="1"/>
</dbReference>
<dbReference type="InterPro" id="IPR013766">
    <property type="entry name" value="Thioredoxin_domain"/>
</dbReference>
<dbReference type="InterPro" id="IPR036249">
    <property type="entry name" value="Thioredoxin-like_sf"/>
</dbReference>
<keyword evidence="5" id="KW-1185">Reference proteome</keyword>
<feature type="transmembrane region" description="Helical" evidence="2">
    <location>
        <begin position="76"/>
        <end position="99"/>
    </location>
</feature>
<dbReference type="PANTHER" id="PTHR42852:SF1">
    <property type="entry name" value="THIOREDOXIN-LIKE PROTEIN YNEN"/>
    <property type="match status" value="1"/>
</dbReference>
<dbReference type="PROSITE" id="PS00194">
    <property type="entry name" value="THIOREDOXIN_1"/>
    <property type="match status" value="1"/>
</dbReference>
<keyword evidence="1" id="KW-1015">Disulfide bond</keyword>
<dbReference type="InterPro" id="IPR000866">
    <property type="entry name" value="AhpC/TSA"/>
</dbReference>
<feature type="transmembrane region" description="Helical" evidence="2">
    <location>
        <begin position="45"/>
        <end position="70"/>
    </location>
</feature>
<comment type="caution">
    <text evidence="4">The sequence shown here is derived from an EMBL/GenBank/DDBJ whole genome shotgun (WGS) entry which is preliminary data.</text>
</comment>
<organism evidence="4 5">
    <name type="scientific">Pseudalkalibacillus berkeleyi</name>
    <dbReference type="NCBI Taxonomy" id="1069813"/>
    <lineage>
        <taxon>Bacteria</taxon>
        <taxon>Bacillati</taxon>
        <taxon>Bacillota</taxon>
        <taxon>Bacilli</taxon>
        <taxon>Bacillales</taxon>
        <taxon>Fictibacillaceae</taxon>
        <taxon>Pseudalkalibacillus</taxon>
    </lineage>
</organism>
<dbReference type="PROSITE" id="PS51352">
    <property type="entry name" value="THIOREDOXIN_2"/>
    <property type="match status" value="1"/>
</dbReference>
<dbReference type="InterPro" id="IPR017937">
    <property type="entry name" value="Thioredoxin_CS"/>
</dbReference>
<feature type="transmembrane region" description="Helical" evidence="2">
    <location>
        <begin position="15"/>
        <end position="33"/>
    </location>
</feature>
<dbReference type="RefSeq" id="WP_236338175.1">
    <property type="nucleotide sequence ID" value="NZ_JAKIJS010000003.1"/>
</dbReference>
<feature type="domain" description="Thioredoxin" evidence="3">
    <location>
        <begin position="206"/>
        <end position="345"/>
    </location>
</feature>
<proteinExistence type="predicted"/>
<keyword evidence="2" id="KW-0812">Transmembrane</keyword>
<evidence type="ECO:0000313" key="4">
    <source>
        <dbReference type="EMBL" id="MCF6139390.1"/>
    </source>
</evidence>
<keyword evidence="2" id="KW-0472">Membrane</keyword>
<name>A0ABS9H6S9_9BACL</name>
<dbReference type="CDD" id="cd02966">
    <property type="entry name" value="TlpA_like_family"/>
    <property type="match status" value="1"/>
</dbReference>
<dbReference type="EMBL" id="JAKIJS010000003">
    <property type="protein sequence ID" value="MCF6139390.1"/>
    <property type="molecule type" value="Genomic_DNA"/>
</dbReference>
<feature type="transmembrane region" description="Helical" evidence="2">
    <location>
        <begin position="131"/>
        <end position="156"/>
    </location>
</feature>
<evidence type="ECO:0000313" key="5">
    <source>
        <dbReference type="Proteomes" id="UP001649381"/>
    </source>
</evidence>
<evidence type="ECO:0000256" key="1">
    <source>
        <dbReference type="ARBA" id="ARBA00023157"/>
    </source>
</evidence>
<evidence type="ECO:0000259" key="3">
    <source>
        <dbReference type="PROSITE" id="PS51352"/>
    </source>
</evidence>
<dbReference type="PANTHER" id="PTHR42852">
    <property type="entry name" value="THIOL:DISULFIDE INTERCHANGE PROTEIN DSBE"/>
    <property type="match status" value="1"/>
</dbReference>
<dbReference type="Gene3D" id="3.40.30.10">
    <property type="entry name" value="Glutaredoxin"/>
    <property type="match status" value="1"/>
</dbReference>
<accession>A0ABS9H6S9</accession>
<keyword evidence="2" id="KW-1133">Transmembrane helix</keyword>
<protein>
    <submittedName>
        <fullName evidence="4">TlpA family protein disulfide reductase</fullName>
    </submittedName>
</protein>
<feature type="transmembrane region" description="Helical" evidence="2">
    <location>
        <begin position="168"/>
        <end position="187"/>
    </location>
</feature>
<feature type="transmembrane region" description="Helical" evidence="2">
    <location>
        <begin position="106"/>
        <end position="125"/>
    </location>
</feature>
<reference evidence="4 5" key="1">
    <citation type="submission" date="2022-01" db="EMBL/GenBank/DDBJ databases">
        <title>Alkalihalobacillus sp. EGI L200015, a novel bacterium isolated from a salt lake sediment.</title>
        <authorList>
            <person name="Gao L."/>
            <person name="Fang B.-Z."/>
            <person name="Li W.-J."/>
        </authorList>
    </citation>
    <scope>NUCLEOTIDE SEQUENCE [LARGE SCALE GENOMIC DNA]</scope>
    <source>
        <strain evidence="4 5">KCTC 12718</strain>
    </source>
</reference>
<dbReference type="InterPro" id="IPR050553">
    <property type="entry name" value="Thioredoxin_ResA/DsbE_sf"/>
</dbReference>
<evidence type="ECO:0000256" key="2">
    <source>
        <dbReference type="SAM" id="Phobius"/>
    </source>
</evidence>
<dbReference type="SUPFAM" id="SSF52833">
    <property type="entry name" value="Thioredoxin-like"/>
    <property type="match status" value="1"/>
</dbReference>
<gene>
    <name evidence="4" type="ORF">L2716_16815</name>
</gene>
<sequence length="345" mass="38829">MSYFEIGSVVLRTEWITLVVAAIVGLFTVWLILHEHECKKQIVDMLFNVFMTGILVWKLSIALFQPIYVIENPMALLYFTGGAKGVLLAFVVSITLFVYQTKRKQLYSESLISSILVGFLVGSGFKLITEWLFGLNISILQLSTFIIGLLVFLIFSMKQHGFARGGKLLIVVGLVGLISWSVYNHLLQKQVVQDDSNVQGDISVGVKIGNRAPHFSLKTSEDETISLADLKGKKVVVNFWATWCPPCKAEVPEMVKFYDTYEDEDLEILAVNLTNTEKGMNDVRRFKEAYNMNFPILLDEDGAVASAYQAFTIPTTYVLDENGVIIEKMAGPMSYEWMEKNILSE</sequence>
<dbReference type="Proteomes" id="UP001649381">
    <property type="component" value="Unassembled WGS sequence"/>
</dbReference>